<dbReference type="Gene3D" id="3.30.460.80">
    <property type="entry name" value="NADH:ubiquinone oxidoreductase, 30kDa subunit"/>
    <property type="match status" value="1"/>
</dbReference>
<dbReference type="InterPro" id="IPR010218">
    <property type="entry name" value="NADH_DH_suC"/>
</dbReference>
<dbReference type="Pfam" id="PF00329">
    <property type="entry name" value="Complex1_30kDa"/>
    <property type="match status" value="1"/>
</dbReference>
<dbReference type="PANTHER" id="PTHR10884">
    <property type="entry name" value="NADH DEHYDROGENASE UBIQUINONE IRON-SULFUR PROTEIN 3"/>
    <property type="match status" value="1"/>
</dbReference>
<sequence>VEEGPHLSERSTGSSDGKIDDPDGHPSVVALLLRFGDSVSGHRVSAGTQHVVWIDSVRNLEVLHWLRDDQDHQYDMISDITAVDYGAGRPIDVVYQLFSTVHKRALRIRCALPLDGLEIDSVVELWSAANWLEREVYDLFGVTFRKHPDLRRILMPHDYEEGHPLRKDFPLRGRFSRAEQTRRALDQSVEHSYIAEEMDLGRDPQQAAPIIGTKDRDG</sequence>
<dbReference type="AlphaFoldDB" id="A0A381NFS8"/>
<dbReference type="InterPro" id="IPR020396">
    <property type="entry name" value="NADH_UbQ_OxRdtase_CS"/>
</dbReference>
<reference evidence="5" key="1">
    <citation type="submission" date="2018-05" db="EMBL/GenBank/DDBJ databases">
        <authorList>
            <person name="Lanie J.A."/>
            <person name="Ng W.-L."/>
            <person name="Kazmierczak K.M."/>
            <person name="Andrzejewski T.M."/>
            <person name="Davidsen T.M."/>
            <person name="Wayne K.J."/>
            <person name="Tettelin H."/>
            <person name="Glass J.I."/>
            <person name="Rusch D."/>
            <person name="Podicherti R."/>
            <person name="Tsui H.-C.T."/>
            <person name="Winkler M.E."/>
        </authorList>
    </citation>
    <scope>NUCLEOTIDE SEQUENCE</scope>
</reference>
<dbReference type="GO" id="GO:0016651">
    <property type="term" value="F:oxidoreductase activity, acting on NAD(P)H"/>
    <property type="evidence" value="ECO:0007669"/>
    <property type="project" value="InterPro"/>
</dbReference>
<evidence type="ECO:0000256" key="2">
    <source>
        <dbReference type="ARBA" id="ARBA00022448"/>
    </source>
</evidence>
<keyword evidence="2" id="KW-0813">Transport</keyword>
<dbReference type="PANTHER" id="PTHR10884:SF14">
    <property type="entry name" value="NADH DEHYDROGENASE [UBIQUINONE] IRON-SULFUR PROTEIN 3, MITOCHONDRIAL"/>
    <property type="match status" value="1"/>
</dbReference>
<feature type="domain" description="NADH:ubiquinone oxidoreductase 30kDa subunit" evidence="4">
    <location>
        <begin position="52"/>
        <end position="174"/>
    </location>
</feature>
<evidence type="ECO:0000259" key="4">
    <source>
        <dbReference type="Pfam" id="PF00329"/>
    </source>
</evidence>
<dbReference type="InterPro" id="IPR037232">
    <property type="entry name" value="NADH_quin_OxRdtase_su_C/D-like"/>
</dbReference>
<feature type="region of interest" description="Disordered" evidence="3">
    <location>
        <begin position="1"/>
        <end position="23"/>
    </location>
</feature>
<evidence type="ECO:0000256" key="1">
    <source>
        <dbReference type="ARBA" id="ARBA00007569"/>
    </source>
</evidence>
<organism evidence="5">
    <name type="scientific">marine metagenome</name>
    <dbReference type="NCBI Taxonomy" id="408172"/>
    <lineage>
        <taxon>unclassified sequences</taxon>
        <taxon>metagenomes</taxon>
        <taxon>ecological metagenomes</taxon>
    </lineage>
</organism>
<dbReference type="NCBIfam" id="TIGR01961">
    <property type="entry name" value="NuoC_fam"/>
    <property type="match status" value="1"/>
</dbReference>
<protein>
    <recommendedName>
        <fullName evidence="4">NADH:ubiquinone oxidoreductase 30kDa subunit domain-containing protein</fullName>
    </recommendedName>
</protein>
<dbReference type="SUPFAM" id="SSF143243">
    <property type="entry name" value="Nqo5-like"/>
    <property type="match status" value="1"/>
</dbReference>
<feature type="non-terminal residue" evidence="5">
    <location>
        <position position="1"/>
    </location>
</feature>
<evidence type="ECO:0000256" key="3">
    <source>
        <dbReference type="SAM" id="MobiDB-lite"/>
    </source>
</evidence>
<evidence type="ECO:0000313" key="5">
    <source>
        <dbReference type="EMBL" id="SUZ53415.1"/>
    </source>
</evidence>
<dbReference type="EMBL" id="UINC01000332">
    <property type="protein sequence ID" value="SUZ53415.1"/>
    <property type="molecule type" value="Genomic_DNA"/>
</dbReference>
<name>A0A381NFS8_9ZZZZ</name>
<dbReference type="InterPro" id="IPR001268">
    <property type="entry name" value="NADH_UbQ_OxRdtase_30kDa_su"/>
</dbReference>
<proteinExistence type="inferred from homology"/>
<comment type="similarity">
    <text evidence="1">Belongs to the complex I 30 kDa subunit family.</text>
</comment>
<accession>A0A381NFS8</accession>
<gene>
    <name evidence="5" type="ORF">METZ01_LOCUS6269</name>
</gene>
<dbReference type="HAMAP" id="MF_01357">
    <property type="entry name" value="NDH1_NuoC"/>
    <property type="match status" value="1"/>
</dbReference>
<dbReference type="GO" id="GO:0008137">
    <property type="term" value="F:NADH dehydrogenase (ubiquinone) activity"/>
    <property type="evidence" value="ECO:0007669"/>
    <property type="project" value="InterPro"/>
</dbReference>
<dbReference type="PROSITE" id="PS00542">
    <property type="entry name" value="COMPLEX1_30K"/>
    <property type="match status" value="1"/>
</dbReference>